<dbReference type="PANTHER" id="PTHR33508">
    <property type="entry name" value="UPF0056 MEMBRANE PROTEIN YHCE"/>
    <property type="match status" value="1"/>
</dbReference>
<comment type="similarity">
    <text evidence="2 8">Belongs to the UPF0056 (MarC) family.</text>
</comment>
<evidence type="ECO:0000256" key="6">
    <source>
        <dbReference type="ARBA" id="ARBA00022989"/>
    </source>
</evidence>
<proteinExistence type="inferred from homology"/>
<accession>A0ABT9H2V3</accession>
<dbReference type="EMBL" id="JAUZVZ010000029">
    <property type="protein sequence ID" value="MDP4537646.1"/>
    <property type="molecule type" value="Genomic_DNA"/>
</dbReference>
<keyword evidence="10" id="KW-1185">Reference proteome</keyword>
<evidence type="ECO:0000313" key="10">
    <source>
        <dbReference type="Proteomes" id="UP001231616"/>
    </source>
</evidence>
<evidence type="ECO:0000256" key="5">
    <source>
        <dbReference type="ARBA" id="ARBA00022692"/>
    </source>
</evidence>
<dbReference type="InterPro" id="IPR002771">
    <property type="entry name" value="Multi_antbiot-R_MarC"/>
</dbReference>
<evidence type="ECO:0000256" key="2">
    <source>
        <dbReference type="ARBA" id="ARBA00009784"/>
    </source>
</evidence>
<feature type="transmembrane region" description="Helical" evidence="8">
    <location>
        <begin position="139"/>
        <end position="161"/>
    </location>
</feature>
<comment type="caution">
    <text evidence="9">The sequence shown here is derived from an EMBL/GenBank/DDBJ whole genome shotgun (WGS) entry which is preliminary data.</text>
</comment>
<gene>
    <name evidence="9" type="ORF">Q3O60_15780</name>
</gene>
<sequence length="218" mass="23622">MIELIFITIAALLPIVNPFSTAPLFLAITEGYDQKTRNEQALRGVLYMIAILSTFLVAGSLIMNFFGISLPGVRIAGGILIGRVAFRMLYPPDTVDLTPDEKRETRKKDDISFFPLAMPSLSGPGSIAVTISLATLSSSWWQCLAIFIGIIGIAGIVLVTLRLSGQLHRFLGINGTHAMTKIMGFLMFCIAIQFIVNGITDPELLQLFKAGLSAVSES</sequence>
<dbReference type="Proteomes" id="UP001231616">
    <property type="component" value="Unassembled WGS sequence"/>
</dbReference>
<evidence type="ECO:0000256" key="3">
    <source>
        <dbReference type="ARBA" id="ARBA00022475"/>
    </source>
</evidence>
<evidence type="ECO:0000256" key="1">
    <source>
        <dbReference type="ARBA" id="ARBA00004429"/>
    </source>
</evidence>
<dbReference type="NCBIfam" id="NF008228">
    <property type="entry name" value="PRK10995.1"/>
    <property type="match status" value="1"/>
</dbReference>
<feature type="transmembrane region" description="Helical" evidence="8">
    <location>
        <begin position="111"/>
        <end position="133"/>
    </location>
</feature>
<dbReference type="NCBIfam" id="TIGR00427">
    <property type="entry name" value="NAAT family transporter"/>
    <property type="match status" value="1"/>
</dbReference>
<keyword evidence="4" id="KW-0997">Cell inner membrane</keyword>
<protein>
    <recommendedName>
        <fullName evidence="8">UPF0056 membrane protein</fullName>
    </recommendedName>
</protein>
<evidence type="ECO:0000256" key="7">
    <source>
        <dbReference type="ARBA" id="ARBA00023136"/>
    </source>
</evidence>
<evidence type="ECO:0000256" key="8">
    <source>
        <dbReference type="RuleBase" id="RU362048"/>
    </source>
</evidence>
<name>A0ABT9H2V3_9GAMM</name>
<dbReference type="RefSeq" id="WP_305894895.1">
    <property type="nucleotide sequence ID" value="NZ_JAUZVZ010000029.1"/>
</dbReference>
<reference evidence="9 10" key="1">
    <citation type="submission" date="2023-08" db="EMBL/GenBank/DDBJ databases">
        <authorList>
            <person name="Joshi A."/>
            <person name="Thite S."/>
        </authorList>
    </citation>
    <scope>NUCLEOTIDE SEQUENCE [LARGE SCALE GENOMIC DNA]</scope>
    <source>
        <strain evidence="9 10">AC40</strain>
    </source>
</reference>
<feature type="transmembrane region" description="Helical" evidence="8">
    <location>
        <begin position="182"/>
        <end position="200"/>
    </location>
</feature>
<dbReference type="Pfam" id="PF01914">
    <property type="entry name" value="MarC"/>
    <property type="match status" value="1"/>
</dbReference>
<keyword evidence="7 8" id="KW-0472">Membrane</keyword>
<comment type="caution">
    <text evidence="8">Lacks conserved residue(s) required for the propagation of feature annotation.</text>
</comment>
<organism evidence="9 10">
    <name type="scientific">Alkalimonas collagenimarina</name>
    <dbReference type="NCBI Taxonomy" id="400390"/>
    <lineage>
        <taxon>Bacteria</taxon>
        <taxon>Pseudomonadati</taxon>
        <taxon>Pseudomonadota</taxon>
        <taxon>Gammaproteobacteria</taxon>
        <taxon>Alkalimonas</taxon>
    </lineage>
</organism>
<comment type="subcellular location">
    <subcellularLocation>
        <location evidence="1">Cell inner membrane</location>
        <topology evidence="1">Multi-pass membrane protein</topology>
    </subcellularLocation>
    <subcellularLocation>
        <location evidence="8">Cell membrane</location>
        <topology evidence="8">Multi-pass membrane protein</topology>
    </subcellularLocation>
</comment>
<dbReference type="PANTHER" id="PTHR33508:SF2">
    <property type="entry name" value="UPF0056 INNER MEMBRANE PROTEIN MARC"/>
    <property type="match status" value="1"/>
</dbReference>
<keyword evidence="3" id="KW-1003">Cell membrane</keyword>
<evidence type="ECO:0000313" key="9">
    <source>
        <dbReference type="EMBL" id="MDP4537646.1"/>
    </source>
</evidence>
<evidence type="ECO:0000256" key="4">
    <source>
        <dbReference type="ARBA" id="ARBA00022519"/>
    </source>
</evidence>
<keyword evidence="6 8" id="KW-1133">Transmembrane helix</keyword>
<feature type="transmembrane region" description="Helical" evidence="8">
    <location>
        <begin position="6"/>
        <end position="32"/>
    </location>
</feature>
<feature type="transmembrane region" description="Helical" evidence="8">
    <location>
        <begin position="44"/>
        <end position="66"/>
    </location>
</feature>
<keyword evidence="5 8" id="KW-0812">Transmembrane</keyword>